<feature type="transmembrane region" description="Helical" evidence="6">
    <location>
        <begin position="157"/>
        <end position="177"/>
    </location>
</feature>
<gene>
    <name evidence="7" type="ORF">JN12_03575</name>
</gene>
<dbReference type="AlphaFoldDB" id="A0A562V7X3"/>
<feature type="transmembrane region" description="Helical" evidence="6">
    <location>
        <begin position="108"/>
        <end position="128"/>
    </location>
</feature>
<evidence type="ECO:0000256" key="3">
    <source>
        <dbReference type="ARBA" id="ARBA00022692"/>
    </source>
</evidence>
<keyword evidence="4 6" id="KW-1133">Transmembrane helix</keyword>
<protein>
    <submittedName>
        <fullName evidence="7">Branched-chain amino acid transport system permease protein</fullName>
    </submittedName>
</protein>
<keyword evidence="3 6" id="KW-0812">Transmembrane</keyword>
<accession>A0A562V7X3</accession>
<comment type="caution">
    <text evidence="7">The sequence shown here is derived from an EMBL/GenBank/DDBJ whole genome shotgun (WGS) entry which is preliminary data.</text>
</comment>
<keyword evidence="5 6" id="KW-0472">Membrane</keyword>
<dbReference type="InterPro" id="IPR001851">
    <property type="entry name" value="ABC_transp_permease"/>
</dbReference>
<evidence type="ECO:0000256" key="1">
    <source>
        <dbReference type="ARBA" id="ARBA00004651"/>
    </source>
</evidence>
<organism evidence="7 8">
    <name type="scientific">Geobacter argillaceus</name>
    <dbReference type="NCBI Taxonomy" id="345631"/>
    <lineage>
        <taxon>Bacteria</taxon>
        <taxon>Pseudomonadati</taxon>
        <taxon>Thermodesulfobacteriota</taxon>
        <taxon>Desulfuromonadia</taxon>
        <taxon>Geobacterales</taxon>
        <taxon>Geobacteraceae</taxon>
        <taxon>Geobacter</taxon>
    </lineage>
</organism>
<keyword evidence="2" id="KW-1003">Cell membrane</keyword>
<feature type="transmembrane region" description="Helical" evidence="6">
    <location>
        <begin position="81"/>
        <end position="101"/>
    </location>
</feature>
<feature type="transmembrane region" description="Helical" evidence="6">
    <location>
        <begin position="57"/>
        <end position="75"/>
    </location>
</feature>
<evidence type="ECO:0000256" key="2">
    <source>
        <dbReference type="ARBA" id="ARBA00022475"/>
    </source>
</evidence>
<dbReference type="InterPro" id="IPR043428">
    <property type="entry name" value="LivM-like"/>
</dbReference>
<evidence type="ECO:0000256" key="5">
    <source>
        <dbReference type="ARBA" id="ARBA00023136"/>
    </source>
</evidence>
<evidence type="ECO:0000256" key="6">
    <source>
        <dbReference type="SAM" id="Phobius"/>
    </source>
</evidence>
<evidence type="ECO:0000313" key="8">
    <source>
        <dbReference type="Proteomes" id="UP000319449"/>
    </source>
</evidence>
<reference evidence="7 8" key="1">
    <citation type="submission" date="2019-07" db="EMBL/GenBank/DDBJ databases">
        <title>Genomic Encyclopedia of Archaeal and Bacterial Type Strains, Phase II (KMG-II): from individual species to whole genera.</title>
        <authorList>
            <person name="Goeker M."/>
        </authorList>
    </citation>
    <scope>NUCLEOTIDE SEQUENCE [LARGE SCALE GENOMIC DNA]</scope>
    <source>
        <strain evidence="7 8">ATCC BAA-1139</strain>
    </source>
</reference>
<evidence type="ECO:0000256" key="4">
    <source>
        <dbReference type="ARBA" id="ARBA00022989"/>
    </source>
</evidence>
<dbReference type="GO" id="GO:0005886">
    <property type="term" value="C:plasma membrane"/>
    <property type="evidence" value="ECO:0007669"/>
    <property type="project" value="UniProtKB-SubCell"/>
</dbReference>
<dbReference type="GO" id="GO:0015658">
    <property type="term" value="F:branched-chain amino acid transmembrane transporter activity"/>
    <property type="evidence" value="ECO:0007669"/>
    <property type="project" value="InterPro"/>
</dbReference>
<feature type="transmembrane region" description="Helical" evidence="6">
    <location>
        <begin position="268"/>
        <end position="292"/>
    </location>
</feature>
<sequence>MWRNRKRDLMLICGVALVGALLPLGVPDFVRYLVVLVSIYGIAALGLNIFMGYCGQINLGSAGFFCIGAYLPTMLKVNYDVRFFIGFPLAVAFCALIAWLLSYPLLRLKGHAMAIGTLSFGMAVFLIAERFPSLTGGADGITVPPMVLFGEEVGDTFYYYLILVCFFLSYLGCYFLMSSRIGRALKAIRDDEDAALALGINIAHYKTFAWVLNNALMGLAGALFAKQAGFLSPSTFALWTSVSVLVMICVGGLGTNLGSVLGATIMTLLPYILVSIQEYIMLTQGVILFSVLRFMPDGIVGT</sequence>
<comment type="subcellular location">
    <subcellularLocation>
        <location evidence="1">Cell membrane</location>
        <topology evidence="1">Multi-pass membrane protein</topology>
    </subcellularLocation>
</comment>
<proteinExistence type="predicted"/>
<keyword evidence="8" id="KW-1185">Reference proteome</keyword>
<dbReference type="CDD" id="cd06581">
    <property type="entry name" value="TM_PBP1_LivM_like"/>
    <property type="match status" value="1"/>
</dbReference>
<feature type="transmembrane region" description="Helical" evidence="6">
    <location>
        <begin position="237"/>
        <end position="261"/>
    </location>
</feature>
<dbReference type="PANTHER" id="PTHR30482">
    <property type="entry name" value="HIGH-AFFINITY BRANCHED-CHAIN AMINO ACID TRANSPORT SYSTEM PERMEASE"/>
    <property type="match status" value="1"/>
</dbReference>
<evidence type="ECO:0000313" key="7">
    <source>
        <dbReference type="EMBL" id="TWJ14004.1"/>
    </source>
</evidence>
<dbReference type="PANTHER" id="PTHR30482:SF10">
    <property type="entry name" value="HIGH-AFFINITY BRANCHED-CHAIN AMINO ACID TRANSPORT PROTEIN BRAE"/>
    <property type="match status" value="1"/>
</dbReference>
<feature type="transmembrane region" description="Helical" evidence="6">
    <location>
        <begin position="207"/>
        <end position="225"/>
    </location>
</feature>
<dbReference type="Pfam" id="PF02653">
    <property type="entry name" value="BPD_transp_2"/>
    <property type="match status" value="1"/>
</dbReference>
<dbReference type="RefSeq" id="WP_145025304.1">
    <property type="nucleotide sequence ID" value="NZ_VLLN01000032.1"/>
</dbReference>
<dbReference type="EMBL" id="VLLN01000032">
    <property type="protein sequence ID" value="TWJ14004.1"/>
    <property type="molecule type" value="Genomic_DNA"/>
</dbReference>
<dbReference type="Proteomes" id="UP000319449">
    <property type="component" value="Unassembled WGS sequence"/>
</dbReference>
<feature type="non-terminal residue" evidence="7">
    <location>
        <position position="302"/>
    </location>
</feature>
<feature type="transmembrane region" description="Helical" evidence="6">
    <location>
        <begin position="9"/>
        <end position="26"/>
    </location>
</feature>
<dbReference type="OrthoDB" id="9780757at2"/>
<name>A0A562V7X3_9BACT</name>
<feature type="transmembrane region" description="Helical" evidence="6">
    <location>
        <begin position="32"/>
        <end position="50"/>
    </location>
</feature>